<evidence type="ECO:0000256" key="1">
    <source>
        <dbReference type="SAM" id="SignalP"/>
    </source>
</evidence>
<dbReference type="AlphaFoldDB" id="A0A4P8J3A2"/>
<organism evidence="2 3">
    <name type="scientific">Trinickia violacea</name>
    <dbReference type="NCBI Taxonomy" id="2571746"/>
    <lineage>
        <taxon>Bacteria</taxon>
        <taxon>Pseudomonadati</taxon>
        <taxon>Pseudomonadota</taxon>
        <taxon>Betaproteobacteria</taxon>
        <taxon>Burkholderiales</taxon>
        <taxon>Burkholderiaceae</taxon>
        <taxon>Trinickia</taxon>
    </lineage>
</organism>
<name>A0A4P8J3A2_9BURK</name>
<dbReference type="SUPFAM" id="SSF53850">
    <property type="entry name" value="Periplasmic binding protein-like II"/>
    <property type="match status" value="1"/>
</dbReference>
<keyword evidence="1" id="KW-0732">Signal</keyword>
<dbReference type="EMBL" id="CP040078">
    <property type="protein sequence ID" value="QCP54955.1"/>
    <property type="molecule type" value="Genomic_DNA"/>
</dbReference>
<keyword evidence="3" id="KW-1185">Reference proteome</keyword>
<proteinExistence type="predicted"/>
<reference evidence="2 3" key="1">
    <citation type="submission" date="2019-05" db="EMBL/GenBank/DDBJ databases">
        <title>Burkholderia sp. DHOD12, isolated from subtropical forest soil.</title>
        <authorList>
            <person name="Gao Z.-H."/>
            <person name="Qiu L.-H."/>
        </authorList>
    </citation>
    <scope>NUCLEOTIDE SEQUENCE [LARGE SCALE GENOMIC DNA]</scope>
    <source>
        <strain evidence="2 3">DHOD12</strain>
    </source>
</reference>
<dbReference type="Gene3D" id="3.40.190.10">
    <property type="entry name" value="Periplasmic binding protein-like II"/>
    <property type="match status" value="2"/>
</dbReference>
<dbReference type="KEGG" id="tvl:FAZ95_32225"/>
<evidence type="ECO:0000313" key="3">
    <source>
        <dbReference type="Proteomes" id="UP000298656"/>
    </source>
</evidence>
<feature type="signal peptide" evidence="1">
    <location>
        <begin position="1"/>
        <end position="28"/>
    </location>
</feature>
<dbReference type="OrthoDB" id="9802127at2"/>
<evidence type="ECO:0000313" key="2">
    <source>
        <dbReference type="EMBL" id="QCP54955.1"/>
    </source>
</evidence>
<sequence length="264" mass="28783">MCDLYRVVRLCAALGFGVALIVSTPSHSAEPIHVYGPGGPAPAMKAAAVEFAKKTGIEVDVTAGPTPQWADAAHANADLIYSGSEDMMSGFVAKFGDELDANSAEPLYLRPAVILVRPGNPHHIRGIVDLWRGDAHVMVVDGSGQNGLWEDLVGRDGDIRQVRALRRNIVAFAPNTAEALKRWNSDPSVDAWIVYNIWAVAHPGIADIVPVESRYRLYRDCGVVLTQRGTGNADAHRFVEFLESPEGLRIFRQYGWTDRSQGPQ</sequence>
<dbReference type="CDD" id="cd13519">
    <property type="entry name" value="PBP2_PEB3_AcfC"/>
    <property type="match status" value="1"/>
</dbReference>
<protein>
    <submittedName>
        <fullName evidence="2">ABC transporter substrate-binding protein</fullName>
    </submittedName>
</protein>
<feature type="chain" id="PRO_5020776263" evidence="1">
    <location>
        <begin position="29"/>
        <end position="264"/>
    </location>
</feature>
<gene>
    <name evidence="2" type="ORF">FAZ95_32225</name>
</gene>
<dbReference type="Pfam" id="PF13531">
    <property type="entry name" value="SBP_bac_11"/>
    <property type="match status" value="1"/>
</dbReference>
<accession>A0A4P8J3A2</accession>
<dbReference type="Proteomes" id="UP000298656">
    <property type="component" value="Chromosome 2"/>
</dbReference>